<dbReference type="AlphaFoldDB" id="A0A1E8F0V5"/>
<gene>
    <name evidence="1" type="ORF">CLOACE_04620</name>
</gene>
<evidence type="ECO:0000313" key="1">
    <source>
        <dbReference type="EMBL" id="OFI07057.1"/>
    </source>
</evidence>
<dbReference type="Proteomes" id="UP000175744">
    <property type="component" value="Unassembled WGS sequence"/>
</dbReference>
<sequence length="332" mass="38840">MKDIQYCILDIKVVMEEDSKLSKHKSLMLAGALINEVSKVYCVNNNNCTSCFQFKNCFIQKILGGNYKGNLPVIVQSESIYSNICIVCDEYNTNYKKGDTLKFSIYLYNDANFFSSQLIYFIELMGEKGIGKNRCKFKLDEILNDECKVIYKENQFFEENLQPYSIKKYIDKRLNQINGVNKLVFVSPFYTEYFELFNASSFNSAIISYCIAKRLNSLNALEKEDVKKLKNLELEKNLINRYDFKLTTRKYPLKKLSKSIKIYSYNKECCTLKLPQVCKFNYYIKSFLGNVEFHSKIKQYVNYLIAGEKLLIGCRNLIGFGKYVLKEDRLNE</sequence>
<evidence type="ECO:0000313" key="2">
    <source>
        <dbReference type="Proteomes" id="UP000175744"/>
    </source>
</evidence>
<protein>
    <recommendedName>
        <fullName evidence="3">CRISPR-associated protein Cas6 C-terminal domain-containing protein</fullName>
    </recommendedName>
</protein>
<evidence type="ECO:0008006" key="3">
    <source>
        <dbReference type="Google" id="ProtNLM"/>
    </source>
</evidence>
<reference evidence="1 2" key="1">
    <citation type="submission" date="2016-06" db="EMBL/GenBank/DDBJ databases">
        <title>Genome sequence of Clostridium acetireducens DSM 10703.</title>
        <authorList>
            <person name="Poehlein A."/>
            <person name="Fluechter S."/>
            <person name="Duerre P."/>
            <person name="Daniel R."/>
        </authorList>
    </citation>
    <scope>NUCLEOTIDE SEQUENCE [LARGE SCALE GENOMIC DNA]</scope>
    <source>
        <strain evidence="1 2">DSM 10703</strain>
    </source>
</reference>
<dbReference type="RefSeq" id="WP_070109432.1">
    <property type="nucleotide sequence ID" value="NZ_LZFO01000005.1"/>
</dbReference>
<accession>A0A1E8F0V5</accession>
<proteinExistence type="predicted"/>
<dbReference type="STRING" id="1121290.CLAOCE_04620"/>
<dbReference type="OrthoDB" id="9787241at2"/>
<comment type="caution">
    <text evidence="1">The sequence shown here is derived from an EMBL/GenBank/DDBJ whole genome shotgun (WGS) entry which is preliminary data.</text>
</comment>
<organism evidence="1 2">
    <name type="scientific">Clostridium acetireducens DSM 10703</name>
    <dbReference type="NCBI Taxonomy" id="1121290"/>
    <lineage>
        <taxon>Bacteria</taxon>
        <taxon>Bacillati</taxon>
        <taxon>Bacillota</taxon>
        <taxon>Clostridia</taxon>
        <taxon>Eubacteriales</taxon>
        <taxon>Clostridiaceae</taxon>
        <taxon>Clostridium</taxon>
    </lineage>
</organism>
<name>A0A1E8F0V5_9CLOT</name>
<dbReference type="EMBL" id="LZFO01000005">
    <property type="protein sequence ID" value="OFI07057.1"/>
    <property type="molecule type" value="Genomic_DNA"/>
</dbReference>
<keyword evidence="2" id="KW-1185">Reference proteome</keyword>